<name>A0A1H5S8J3_9VIBR</name>
<feature type="chain" id="PRO_5009283745" evidence="7">
    <location>
        <begin position="37"/>
        <end position="1670"/>
    </location>
</feature>
<dbReference type="SUPFAM" id="SSF46626">
    <property type="entry name" value="Cytochrome c"/>
    <property type="match status" value="2"/>
</dbReference>
<dbReference type="OrthoDB" id="9805202at2"/>
<dbReference type="SUPFAM" id="SSF49785">
    <property type="entry name" value="Galactose-binding domain-like"/>
    <property type="match status" value="2"/>
</dbReference>
<keyword evidence="1 6" id="KW-0349">Heme</keyword>
<feature type="domain" description="Cytochrome c" evidence="9">
    <location>
        <begin position="960"/>
        <end position="1085"/>
    </location>
</feature>
<dbReference type="SMART" id="SM00089">
    <property type="entry name" value="PKD"/>
    <property type="match status" value="1"/>
</dbReference>
<evidence type="ECO:0000256" key="2">
    <source>
        <dbReference type="ARBA" id="ARBA00022723"/>
    </source>
</evidence>
<dbReference type="Pfam" id="PF21419">
    <property type="entry name" value="RoxA-like_Cyt-c"/>
    <property type="match status" value="1"/>
</dbReference>
<dbReference type="Proteomes" id="UP000236721">
    <property type="component" value="Unassembled WGS sequence"/>
</dbReference>
<evidence type="ECO:0000256" key="7">
    <source>
        <dbReference type="SAM" id="SignalP"/>
    </source>
</evidence>
<dbReference type="InterPro" id="IPR015943">
    <property type="entry name" value="WD40/YVTN_repeat-like_dom_sf"/>
</dbReference>
<dbReference type="InterPro" id="IPR014755">
    <property type="entry name" value="Cu-Rt/internalin_Ig-like"/>
</dbReference>
<dbReference type="SMART" id="SM00776">
    <property type="entry name" value="NPCBM"/>
    <property type="match status" value="2"/>
</dbReference>
<keyword evidence="4" id="KW-0560">Oxidoreductase</keyword>
<dbReference type="SUPFAM" id="SSF51004">
    <property type="entry name" value="C-terminal (heme d1) domain of cytochrome cd1-nitrite reductase"/>
    <property type="match status" value="2"/>
</dbReference>
<dbReference type="Pfam" id="PF08305">
    <property type="entry name" value="NPCBM"/>
    <property type="match status" value="2"/>
</dbReference>
<keyword evidence="2 6" id="KW-0479">Metal-binding</keyword>
<keyword evidence="3 7" id="KW-0732">Signal</keyword>
<dbReference type="Pfam" id="PF18911">
    <property type="entry name" value="PKD_4"/>
    <property type="match status" value="1"/>
</dbReference>
<dbReference type="InterPro" id="IPR000601">
    <property type="entry name" value="PKD_dom"/>
</dbReference>
<dbReference type="Gene3D" id="1.10.760.10">
    <property type="entry name" value="Cytochrome c-like domain"/>
    <property type="match status" value="2"/>
</dbReference>
<dbReference type="Gene3D" id="2.60.120.1060">
    <property type="entry name" value="NPCBM/NEW2 domain"/>
    <property type="match status" value="2"/>
</dbReference>
<dbReference type="Gene3D" id="2.60.40.10">
    <property type="entry name" value="Immunoglobulins"/>
    <property type="match status" value="1"/>
</dbReference>
<evidence type="ECO:0000259" key="9">
    <source>
        <dbReference type="PROSITE" id="PS51007"/>
    </source>
</evidence>
<dbReference type="Pfam" id="PF08309">
    <property type="entry name" value="LVIVD"/>
    <property type="match status" value="1"/>
</dbReference>
<evidence type="ECO:0000256" key="1">
    <source>
        <dbReference type="ARBA" id="ARBA00022617"/>
    </source>
</evidence>
<dbReference type="InterPro" id="IPR051395">
    <property type="entry name" value="Cytochrome_c_Peroxidase/MauG"/>
</dbReference>
<dbReference type="InterPro" id="IPR013222">
    <property type="entry name" value="Glyco_hyd_98_carb-bd"/>
</dbReference>
<dbReference type="CDD" id="cd00146">
    <property type="entry name" value="PKD"/>
    <property type="match status" value="1"/>
</dbReference>
<dbReference type="EMBL" id="FNVG01000001">
    <property type="protein sequence ID" value="SEF46760.1"/>
    <property type="molecule type" value="Genomic_DNA"/>
</dbReference>
<dbReference type="GO" id="GO:0004130">
    <property type="term" value="F:cytochrome-c peroxidase activity"/>
    <property type="evidence" value="ECO:0007669"/>
    <property type="project" value="TreeGrafter"/>
</dbReference>
<dbReference type="Pfam" id="PF13205">
    <property type="entry name" value="Big_5"/>
    <property type="match status" value="1"/>
</dbReference>
<dbReference type="InterPro" id="IPR038637">
    <property type="entry name" value="NPCBM_sf"/>
</dbReference>
<evidence type="ECO:0000256" key="5">
    <source>
        <dbReference type="ARBA" id="ARBA00023004"/>
    </source>
</evidence>
<dbReference type="InterPro" id="IPR032812">
    <property type="entry name" value="SbsA_Ig"/>
</dbReference>
<dbReference type="PROSITE" id="PS50093">
    <property type="entry name" value="PKD"/>
    <property type="match status" value="1"/>
</dbReference>
<gene>
    <name evidence="10" type="ORF">SAMN04488244_101277</name>
</gene>
<evidence type="ECO:0000256" key="6">
    <source>
        <dbReference type="PROSITE-ProRule" id="PRU00433"/>
    </source>
</evidence>
<sequence>MKANRLIKSLETWRRPVVSSVLAGLCSTSFIAAANAAQGPGLGNLTYGSSEAFTHVSRPLIDDTTNFLPPDYPGRKHYGVNVMTMLNGYMVGVFAPDSGGGPGGWIALDVSNPKAMQLVKTVYEPDLADLNRTGDGLRTAEFREPHSFGLGENNTIAIQTGKGIEIWDWSDVTNPVRLSKLAISGVNFGDYNNVSWQLFWQAPYLYIARGNAGLTIVDTSDMSNPTLVKTVPNSELGGFNIGPVFALGNRMFISSMEGTAGFSMLNIDDPVNPTLVKTVNRLPEKYYASCWDGKYAYFGARSTNDYLRVYDTTTNPMTLVNEKLTGFENLYCNVQDNKLFLGNQDDIAVLDVSDINNIRELGRSSLNATSSNTDHGQVFPFGNLVWVGNDHGSGSGLIAHQSMSDNVPPYISAANPAIDATLQPLSTRIGVALSDSVLMESVNSSSFTVTKIGSSASLQGEYSTNLGFIHFTPSQSLEADSIYEVVLEGIEDFAGNPMARTEYRFATGSQVGHDVSLSANDKVTLGSSVNVSASTPPLLGGSLEYSWNFGDGSGSTPFSNSGNASYTYNQPNHWSAVVTIKETTADGVFESSKSVPITVYRQPTTVSPTASSTIVEANGQVVVVNEDNDTVSAIESTAPYGKLWEAAVGDQPRTLAVAPNGNLWVVNQADASITVLTNTGQFVDTIVLPRGSKPYGIAFSPDGGNAFVSLQASGKLIKIDPSTKAIVASVDVGHSARGIAVDSTSSQVLVTRFISPQANAEVVAVDMSSMTIDQSYLIAKDTTTIDGPDRSRGIANYLGSVTISPDGYSAWLPSNKANVDRGSYLEGDASKKLTFETTVRAVVNRLDLNSKMVMDNALDIDDRAQPKAAVFSDIGDLIFIAVEGQNSIEIRNTYNLNRAGEIFDTGLAPRGLVLSGTTLFVHNFMSRTVSVHDVNAFLTDRGDIATLAQVSVVANETLHPRVLRGKQIFYNAADARMTQDGYISCASCHADGDSDHRVWDFTDRGEGLRNTISLLGKTGTGNGRVHWTANFDEIQDFENDIRYAFGGRGFMVDALFSLSENPLGTSKAGKSEDLDNLAFYVSSLNQFPKSPHRDASGTLTAEALTGQALFASKGCDTCHTGVYYTDMQRHDVGTIDASSGQGIGTSLAGTGFDTPSLIGLWGSAPYFHNGQAATLDDVLQIGSQHSVADNAERAALVAYLEQIEYEGPEIVVPEPPQATTYTYLSDLAETSATNGWGPIEKDTSVGENAAGDGQTISIGGSEFTKGLGVHAHSEVTYSLTGGTYDQFTAFIGVDDETGSSGSVVFEVWLDGLMAYQSSVLRGSDVAEYVQVNIPSSAQELKLVVSDAGDGVGSDHGSWGDAKLRTPSEGGSAAVPGLFYGTVSGNINETDANPKASITTSLSETEDAIAGNTTEVFTGYIYDADGQISFSENNDDKTRLWIDGQLVLSSDLWSDRVSTGNLNLSPGWHQFELRLSNGNGGSGPHTGLAFAYDPDGDSNWIHPSDNGSGNLFMTEDPGSSPIPPTSVYLSDLQEDNSTNGWGPIEKDMSNGEREAQDGTIITIGGQTFAKGLGVHANSTITYTISAGQYSRFTASVGVDDEVGNSGSVVFQVELDGVLYYQSATLTGSDNAESVSVDIPVDATTITLKVNDAGNGNGYDHASWGDAKLLQN</sequence>
<dbReference type="InterPro" id="IPR036909">
    <property type="entry name" value="Cyt_c-like_dom_sf"/>
</dbReference>
<dbReference type="PANTHER" id="PTHR30600:SF10">
    <property type="entry name" value="BLL6722 PROTEIN"/>
    <property type="match status" value="1"/>
</dbReference>
<accession>A0A1H5S8J3</accession>
<dbReference type="GO" id="GO:0020037">
    <property type="term" value="F:heme binding"/>
    <property type="evidence" value="ECO:0007669"/>
    <property type="project" value="InterPro"/>
</dbReference>
<evidence type="ECO:0000256" key="3">
    <source>
        <dbReference type="ARBA" id="ARBA00022729"/>
    </source>
</evidence>
<organism evidence="10 11">
    <name type="scientific">Vibrio hangzhouensis</name>
    <dbReference type="NCBI Taxonomy" id="462991"/>
    <lineage>
        <taxon>Bacteria</taxon>
        <taxon>Pseudomonadati</taxon>
        <taxon>Pseudomonadota</taxon>
        <taxon>Gammaproteobacteria</taxon>
        <taxon>Vibrionales</taxon>
        <taxon>Vibrionaceae</taxon>
        <taxon>Vibrio</taxon>
    </lineage>
</organism>
<dbReference type="GO" id="GO:0046872">
    <property type="term" value="F:metal ion binding"/>
    <property type="evidence" value="ECO:0007669"/>
    <property type="project" value="UniProtKB-KW"/>
</dbReference>
<evidence type="ECO:0000256" key="4">
    <source>
        <dbReference type="ARBA" id="ARBA00023002"/>
    </source>
</evidence>
<dbReference type="RefSeq" id="WP_103878520.1">
    <property type="nucleotide sequence ID" value="NZ_FNVG01000001.1"/>
</dbReference>
<reference evidence="11" key="1">
    <citation type="submission" date="2016-10" db="EMBL/GenBank/DDBJ databases">
        <authorList>
            <person name="Varghese N."/>
            <person name="Submissions S."/>
        </authorList>
    </citation>
    <scope>NUCLEOTIDE SEQUENCE [LARGE SCALE GENOMIC DNA]</scope>
    <source>
        <strain evidence="11">CGMCC 1.7062</strain>
    </source>
</reference>
<dbReference type="PANTHER" id="PTHR30600">
    <property type="entry name" value="CYTOCHROME C PEROXIDASE-RELATED"/>
    <property type="match status" value="1"/>
</dbReference>
<keyword evidence="10" id="KW-0575">Peroxidase</keyword>
<dbReference type="InterPro" id="IPR008979">
    <property type="entry name" value="Galactose-bd-like_sf"/>
</dbReference>
<dbReference type="InterPro" id="IPR022409">
    <property type="entry name" value="PKD/Chitinase_dom"/>
</dbReference>
<dbReference type="SUPFAM" id="SSF49299">
    <property type="entry name" value="PKD domain"/>
    <property type="match status" value="1"/>
</dbReference>
<keyword evidence="11" id="KW-1185">Reference proteome</keyword>
<dbReference type="InterPro" id="IPR013783">
    <property type="entry name" value="Ig-like_fold"/>
</dbReference>
<evidence type="ECO:0000313" key="11">
    <source>
        <dbReference type="Proteomes" id="UP000236721"/>
    </source>
</evidence>
<dbReference type="InterPro" id="IPR011048">
    <property type="entry name" value="Haem_d1_sf"/>
</dbReference>
<dbReference type="InterPro" id="IPR035986">
    <property type="entry name" value="PKD_dom_sf"/>
</dbReference>
<feature type="domain" description="PKD" evidence="8">
    <location>
        <begin position="540"/>
        <end position="580"/>
    </location>
</feature>
<feature type="signal peptide" evidence="7">
    <location>
        <begin position="1"/>
        <end position="36"/>
    </location>
</feature>
<evidence type="ECO:0000313" key="10">
    <source>
        <dbReference type="EMBL" id="SEF46760.1"/>
    </source>
</evidence>
<dbReference type="Gene3D" id="2.130.10.10">
    <property type="entry name" value="YVTN repeat-like/Quinoprotein amine dehydrogenase"/>
    <property type="match status" value="1"/>
</dbReference>
<dbReference type="InterPro" id="IPR013211">
    <property type="entry name" value="LVIVD"/>
</dbReference>
<protein>
    <submittedName>
        <fullName evidence="10">Cytochrome c peroxidase</fullName>
    </submittedName>
</protein>
<feature type="domain" description="Cytochrome c" evidence="9">
    <location>
        <begin position="1101"/>
        <end position="1204"/>
    </location>
</feature>
<proteinExistence type="predicted"/>
<dbReference type="PROSITE" id="PS51007">
    <property type="entry name" value="CYTC"/>
    <property type="match status" value="2"/>
</dbReference>
<dbReference type="Gene3D" id="2.60.40.1220">
    <property type="match status" value="1"/>
</dbReference>
<evidence type="ECO:0000259" key="8">
    <source>
        <dbReference type="PROSITE" id="PS50093"/>
    </source>
</evidence>
<dbReference type="GO" id="GO:0009055">
    <property type="term" value="F:electron transfer activity"/>
    <property type="evidence" value="ECO:0007669"/>
    <property type="project" value="InterPro"/>
</dbReference>
<keyword evidence="5 6" id="KW-0408">Iron</keyword>
<dbReference type="InterPro" id="IPR009056">
    <property type="entry name" value="Cyt_c-like_dom"/>
</dbReference>